<dbReference type="AlphaFoldDB" id="A0AAD7S0M0"/>
<dbReference type="EMBL" id="JAINUG010000133">
    <property type="protein sequence ID" value="KAJ8393767.1"/>
    <property type="molecule type" value="Genomic_DNA"/>
</dbReference>
<name>A0AAD7S0M0_9TELE</name>
<keyword evidence="2" id="KW-1185">Reference proteome</keyword>
<organism evidence="1 2">
    <name type="scientific">Aldrovandia affinis</name>
    <dbReference type="NCBI Taxonomy" id="143900"/>
    <lineage>
        <taxon>Eukaryota</taxon>
        <taxon>Metazoa</taxon>
        <taxon>Chordata</taxon>
        <taxon>Craniata</taxon>
        <taxon>Vertebrata</taxon>
        <taxon>Euteleostomi</taxon>
        <taxon>Actinopterygii</taxon>
        <taxon>Neopterygii</taxon>
        <taxon>Teleostei</taxon>
        <taxon>Notacanthiformes</taxon>
        <taxon>Halosauridae</taxon>
        <taxon>Aldrovandia</taxon>
    </lineage>
</organism>
<evidence type="ECO:0000313" key="1">
    <source>
        <dbReference type="EMBL" id="KAJ8393767.1"/>
    </source>
</evidence>
<proteinExistence type="predicted"/>
<comment type="caution">
    <text evidence="1">The sequence shown here is derived from an EMBL/GenBank/DDBJ whole genome shotgun (WGS) entry which is preliminary data.</text>
</comment>
<evidence type="ECO:0000313" key="2">
    <source>
        <dbReference type="Proteomes" id="UP001221898"/>
    </source>
</evidence>
<protein>
    <submittedName>
        <fullName evidence="1">Uncharacterized protein</fullName>
    </submittedName>
</protein>
<gene>
    <name evidence="1" type="ORF">AAFF_G00056820</name>
</gene>
<reference evidence="1" key="1">
    <citation type="journal article" date="2023" name="Science">
        <title>Genome structures resolve the early diversification of teleost fishes.</title>
        <authorList>
            <person name="Parey E."/>
            <person name="Louis A."/>
            <person name="Montfort J."/>
            <person name="Bouchez O."/>
            <person name="Roques C."/>
            <person name="Iampietro C."/>
            <person name="Lluch J."/>
            <person name="Castinel A."/>
            <person name="Donnadieu C."/>
            <person name="Desvignes T."/>
            <person name="Floi Bucao C."/>
            <person name="Jouanno E."/>
            <person name="Wen M."/>
            <person name="Mejri S."/>
            <person name="Dirks R."/>
            <person name="Jansen H."/>
            <person name="Henkel C."/>
            <person name="Chen W.J."/>
            <person name="Zahm M."/>
            <person name="Cabau C."/>
            <person name="Klopp C."/>
            <person name="Thompson A.W."/>
            <person name="Robinson-Rechavi M."/>
            <person name="Braasch I."/>
            <person name="Lecointre G."/>
            <person name="Bobe J."/>
            <person name="Postlethwait J.H."/>
            <person name="Berthelot C."/>
            <person name="Roest Crollius H."/>
            <person name="Guiguen Y."/>
        </authorList>
    </citation>
    <scope>NUCLEOTIDE SEQUENCE</scope>
    <source>
        <strain evidence="1">NC1722</strain>
    </source>
</reference>
<dbReference type="Proteomes" id="UP001221898">
    <property type="component" value="Unassembled WGS sequence"/>
</dbReference>
<accession>A0AAD7S0M0</accession>
<sequence length="110" mass="12419">MTSEPNLFPFTYIVRHGRCQLCQTGNLIRARSQAWMSLCKRSFILRQETAHCDALTGIRVVAKRAIVFGHSQRSQSDEHCAQVPFRREERRVPVCGGVADSSCFHTGTPL</sequence>